<feature type="compositionally biased region" description="Basic residues" evidence="1">
    <location>
        <begin position="150"/>
        <end position="161"/>
    </location>
</feature>
<feature type="region of interest" description="Disordered" evidence="1">
    <location>
        <begin position="132"/>
        <end position="161"/>
    </location>
</feature>
<keyword evidence="3" id="KW-1185">Reference proteome</keyword>
<feature type="compositionally biased region" description="Basic and acidic residues" evidence="1">
    <location>
        <begin position="74"/>
        <end position="95"/>
    </location>
</feature>
<accession>A0A8X6Q1M2</accession>
<sequence>DGRSPPNTTSIADPKNFTKSTLTRDRELPKLSSPETFYEVYRNARPKAAKVWKSRSLPRTTSISGPKTFRKSAPQHEIESSRRFREPERSENEEYRCPEQVYKVYSQRVIKSCRSLGWTLLFENDELGETRKVSQSLSPTRDVELPSFRRPQRSRKVLQNL</sequence>
<dbReference type="Proteomes" id="UP000887013">
    <property type="component" value="Unassembled WGS sequence"/>
</dbReference>
<dbReference type="EMBL" id="BMAW01121724">
    <property type="protein sequence ID" value="GFT95385.1"/>
    <property type="molecule type" value="Genomic_DNA"/>
</dbReference>
<evidence type="ECO:0000313" key="3">
    <source>
        <dbReference type="Proteomes" id="UP000887013"/>
    </source>
</evidence>
<proteinExistence type="predicted"/>
<organism evidence="2 3">
    <name type="scientific">Nephila pilipes</name>
    <name type="common">Giant wood spider</name>
    <name type="synonym">Nephila maculata</name>
    <dbReference type="NCBI Taxonomy" id="299642"/>
    <lineage>
        <taxon>Eukaryota</taxon>
        <taxon>Metazoa</taxon>
        <taxon>Ecdysozoa</taxon>
        <taxon>Arthropoda</taxon>
        <taxon>Chelicerata</taxon>
        <taxon>Arachnida</taxon>
        <taxon>Araneae</taxon>
        <taxon>Araneomorphae</taxon>
        <taxon>Entelegynae</taxon>
        <taxon>Araneoidea</taxon>
        <taxon>Nephilidae</taxon>
        <taxon>Nephila</taxon>
    </lineage>
</organism>
<feature type="region of interest" description="Disordered" evidence="1">
    <location>
        <begin position="1"/>
        <end position="28"/>
    </location>
</feature>
<protein>
    <submittedName>
        <fullName evidence="2">Uncharacterized protein</fullName>
    </submittedName>
</protein>
<reference evidence="2" key="1">
    <citation type="submission" date="2020-08" db="EMBL/GenBank/DDBJ databases">
        <title>Multicomponent nature underlies the extraordinary mechanical properties of spider dragline silk.</title>
        <authorList>
            <person name="Kono N."/>
            <person name="Nakamura H."/>
            <person name="Mori M."/>
            <person name="Yoshida Y."/>
            <person name="Ohtoshi R."/>
            <person name="Malay A.D."/>
            <person name="Moran D.A.P."/>
            <person name="Tomita M."/>
            <person name="Numata K."/>
            <person name="Arakawa K."/>
        </authorList>
    </citation>
    <scope>NUCLEOTIDE SEQUENCE</scope>
</reference>
<feature type="compositionally biased region" description="Polar residues" evidence="1">
    <location>
        <begin position="1"/>
        <end position="21"/>
    </location>
</feature>
<feature type="non-terminal residue" evidence="2">
    <location>
        <position position="1"/>
    </location>
</feature>
<evidence type="ECO:0000256" key="1">
    <source>
        <dbReference type="SAM" id="MobiDB-lite"/>
    </source>
</evidence>
<name>A0A8X6Q1M2_NEPPI</name>
<dbReference type="AlphaFoldDB" id="A0A8X6Q1M2"/>
<feature type="region of interest" description="Disordered" evidence="1">
    <location>
        <begin position="52"/>
        <end position="95"/>
    </location>
</feature>
<evidence type="ECO:0000313" key="2">
    <source>
        <dbReference type="EMBL" id="GFT95385.1"/>
    </source>
</evidence>
<gene>
    <name evidence="2" type="ORF">NPIL_513071</name>
</gene>
<comment type="caution">
    <text evidence="2">The sequence shown here is derived from an EMBL/GenBank/DDBJ whole genome shotgun (WGS) entry which is preliminary data.</text>
</comment>